<evidence type="ECO:0000256" key="6">
    <source>
        <dbReference type="ARBA" id="ARBA00023134"/>
    </source>
</evidence>
<dbReference type="FunFam" id="3.30.70.870:FF:000004">
    <property type="entry name" value="Translation factor GUF1, mitochondrial"/>
    <property type="match status" value="1"/>
</dbReference>
<evidence type="ECO:0000313" key="14">
    <source>
        <dbReference type="EMBL" id="RJF86245.1"/>
    </source>
</evidence>
<dbReference type="NCBIfam" id="TIGR00231">
    <property type="entry name" value="small_GTP"/>
    <property type="match status" value="1"/>
</dbReference>
<dbReference type="PANTHER" id="PTHR43512:SF4">
    <property type="entry name" value="TRANSLATION FACTOR GUF1 HOMOLOG, CHLOROPLASTIC"/>
    <property type="match status" value="1"/>
</dbReference>
<comment type="similarity">
    <text evidence="10">Belongs to the GTP-binding elongation factor family. LepA subfamily.</text>
</comment>
<keyword evidence="15" id="KW-1185">Reference proteome</keyword>
<evidence type="ECO:0000256" key="2">
    <source>
        <dbReference type="ARBA" id="ARBA00022475"/>
    </source>
</evidence>
<dbReference type="Gene3D" id="2.40.30.10">
    <property type="entry name" value="Translation factors"/>
    <property type="match status" value="1"/>
</dbReference>
<dbReference type="GO" id="GO:0005886">
    <property type="term" value="C:plasma membrane"/>
    <property type="evidence" value="ECO:0007669"/>
    <property type="project" value="UniProtKB-SubCell"/>
</dbReference>
<dbReference type="InterPro" id="IPR035654">
    <property type="entry name" value="LepA_IV"/>
</dbReference>
<dbReference type="CDD" id="cd16260">
    <property type="entry name" value="EF4_III"/>
    <property type="match status" value="1"/>
</dbReference>
<dbReference type="Gene3D" id="3.30.70.2570">
    <property type="entry name" value="Elongation factor 4, C-terminal domain"/>
    <property type="match status" value="1"/>
</dbReference>
<name>A0A418W8C0_9SPHN</name>
<proteinExistence type="inferred from homology"/>
<evidence type="ECO:0000256" key="8">
    <source>
        <dbReference type="ARBA" id="ARBA00050293"/>
    </source>
</evidence>
<dbReference type="GO" id="GO:0045727">
    <property type="term" value="P:positive regulation of translation"/>
    <property type="evidence" value="ECO:0007669"/>
    <property type="project" value="UniProtKB-UniRule"/>
</dbReference>
<dbReference type="InterPro" id="IPR004161">
    <property type="entry name" value="EFTu-like_2"/>
</dbReference>
<dbReference type="Gene3D" id="3.40.50.300">
    <property type="entry name" value="P-loop containing nucleotide triphosphate hydrolases"/>
    <property type="match status" value="1"/>
</dbReference>
<keyword evidence="2 12" id="KW-1003">Cell membrane</keyword>
<dbReference type="InterPro" id="IPR013842">
    <property type="entry name" value="LepA_CTD"/>
</dbReference>
<dbReference type="Pfam" id="PF00009">
    <property type="entry name" value="GTP_EFTU"/>
    <property type="match status" value="1"/>
</dbReference>
<evidence type="ECO:0000256" key="12">
    <source>
        <dbReference type="HAMAP-Rule" id="MF_00071"/>
    </source>
</evidence>
<comment type="similarity">
    <text evidence="1 12">Belongs to the TRAFAC class translation factor GTPase superfamily. Classic translation factor GTPase family. LepA subfamily.</text>
</comment>
<keyword evidence="7 12" id="KW-0472">Membrane</keyword>
<comment type="subcellular location">
    <subcellularLocation>
        <location evidence="12">Cell membrane</location>
        <topology evidence="12">Peripheral membrane protein</topology>
        <orientation evidence="12">Cytoplasmic side</orientation>
    </subcellularLocation>
</comment>
<dbReference type="NCBIfam" id="TIGR01393">
    <property type="entry name" value="lepA"/>
    <property type="match status" value="1"/>
</dbReference>
<keyword evidence="6 12" id="KW-0342">GTP-binding</keyword>
<dbReference type="InterPro" id="IPR038363">
    <property type="entry name" value="LepA_C_sf"/>
</dbReference>
<feature type="binding site" evidence="12">
    <location>
        <begin position="17"/>
        <end position="22"/>
    </location>
    <ligand>
        <name>GTP</name>
        <dbReference type="ChEBI" id="CHEBI:37565"/>
    </ligand>
</feature>
<dbReference type="PRINTS" id="PR00315">
    <property type="entry name" value="ELONGATNFCT"/>
</dbReference>
<dbReference type="Pfam" id="PF06421">
    <property type="entry name" value="LepA_C"/>
    <property type="match status" value="1"/>
</dbReference>
<dbReference type="GO" id="GO:0005525">
    <property type="term" value="F:GTP binding"/>
    <property type="evidence" value="ECO:0007669"/>
    <property type="project" value="UniProtKB-UniRule"/>
</dbReference>
<evidence type="ECO:0000256" key="1">
    <source>
        <dbReference type="ARBA" id="ARBA00005454"/>
    </source>
</evidence>
<dbReference type="FunFam" id="2.40.30.10:FF:000015">
    <property type="entry name" value="Translation factor GUF1, mitochondrial"/>
    <property type="match status" value="1"/>
</dbReference>
<dbReference type="InterPro" id="IPR006297">
    <property type="entry name" value="EF-4"/>
</dbReference>
<keyword evidence="4 12" id="KW-0378">Hydrolase</keyword>
<dbReference type="InterPro" id="IPR000795">
    <property type="entry name" value="T_Tr_GTP-bd_dom"/>
</dbReference>
<dbReference type="InterPro" id="IPR027417">
    <property type="entry name" value="P-loop_NTPase"/>
</dbReference>
<reference evidence="14 15" key="1">
    <citation type="submission" date="2018-09" db="EMBL/GenBank/DDBJ databases">
        <authorList>
            <person name="Zhu H."/>
        </authorList>
    </citation>
    <scope>NUCLEOTIDE SEQUENCE [LARGE SCALE GENOMIC DNA]</scope>
    <source>
        <strain evidence="14 15">K2R01-6</strain>
    </source>
</reference>
<evidence type="ECO:0000256" key="3">
    <source>
        <dbReference type="ARBA" id="ARBA00022741"/>
    </source>
</evidence>
<dbReference type="InterPro" id="IPR035647">
    <property type="entry name" value="EFG_III/V"/>
</dbReference>
<dbReference type="InterPro" id="IPR041095">
    <property type="entry name" value="EFG_II"/>
</dbReference>
<protein>
    <recommendedName>
        <fullName evidence="11 12">Elongation factor 4</fullName>
        <shortName evidence="12">EF-4</shortName>
        <ecNumber evidence="11 12">3.6.5.n1</ecNumber>
    </recommendedName>
    <alternativeName>
        <fullName evidence="12">Ribosomal back-translocase LepA</fullName>
    </alternativeName>
</protein>
<evidence type="ECO:0000313" key="15">
    <source>
        <dbReference type="Proteomes" id="UP000286100"/>
    </source>
</evidence>
<dbReference type="InterPro" id="IPR005225">
    <property type="entry name" value="Small_GTP-bd"/>
</dbReference>
<dbReference type="InterPro" id="IPR031157">
    <property type="entry name" value="G_TR_CS"/>
</dbReference>
<dbReference type="EC" id="3.6.5.n1" evidence="11 12"/>
<evidence type="ECO:0000256" key="9">
    <source>
        <dbReference type="ARBA" id="ARBA00057626"/>
    </source>
</evidence>
<evidence type="ECO:0000256" key="5">
    <source>
        <dbReference type="ARBA" id="ARBA00022917"/>
    </source>
</evidence>
<sequence length="602" mass="66835">MTDLSKIRNFSIIAHIDHGKSTLADRLIQRTGGLTDREMSSQVLDNMDIEKERGITIKAQTVRLNYKAKDGETYTLNLMDTPGHVDFAYEVSRSLAACEGALLVVDAAQGVEAQTLANVYQSIEHDHEIVPVINKIDLPAAEPEKVKAEIEEVIGLDASEAVLASAKSGIGIDEVLEAVVRKIPHPKGDRAAPLKAMLVDSWYDPYLGVVILVRVIDGVLKKGQQIKFMQADTTHLIDRVGCFRPKIEQLSELGPGEIGFITAQIKDVAQARVGDTLTDAKRPTAQALPGFKEVQPVVFCGLFPVDANDFEKLRESISKLRLNDASFSFEMETSAALGFGFRCGFLGLLHLEIIQERLTREYDLDLITTAPSVVYNIKLSHGGGTIDLHNPADMPDPNKIEQIDEPWIEAVIYVPDEYLGPILKLCQDRRGIQKNLTYVGGRAQLTYELPLNEVVFDFYDRLKSISRGYASFDYHQIGHRAGDLVKMNILVNNEPVDALSMIVHRSAAEARGRHMCERLKDLIPRHLFKIPIQAAIGGKVIARETIAALRKDVTAKCYGGDISRKKKLLDKQKEGKKRMREYGSVQIPQEAFIAALRMGDES</sequence>
<comment type="function">
    <text evidence="9 12">Required for accurate and efficient protein synthesis under certain stress conditions. May act as a fidelity factor of the translation reaction, by catalyzing a one-codon backward translocation of tRNAs on improperly translocated ribosomes. Back-translocation proceeds from a post-translocation (POST) complex to a pre-translocation (PRE) complex, thus giving elongation factor G a second chance to translocate the tRNAs correctly. Binds to ribosomes in a GTP-dependent manner.</text>
</comment>
<dbReference type="GO" id="GO:0097216">
    <property type="term" value="F:guanosine tetraphosphate binding"/>
    <property type="evidence" value="ECO:0007669"/>
    <property type="project" value="UniProtKB-ARBA"/>
</dbReference>
<dbReference type="PROSITE" id="PS00301">
    <property type="entry name" value="G_TR_1"/>
    <property type="match status" value="1"/>
</dbReference>
<dbReference type="AlphaFoldDB" id="A0A418W8C0"/>
<comment type="catalytic activity">
    <reaction evidence="8 12">
        <text>GTP + H2O = GDP + phosphate + H(+)</text>
        <dbReference type="Rhea" id="RHEA:19669"/>
        <dbReference type="ChEBI" id="CHEBI:15377"/>
        <dbReference type="ChEBI" id="CHEBI:15378"/>
        <dbReference type="ChEBI" id="CHEBI:37565"/>
        <dbReference type="ChEBI" id="CHEBI:43474"/>
        <dbReference type="ChEBI" id="CHEBI:58189"/>
        <dbReference type="EC" id="3.6.5.n1"/>
    </reaction>
</comment>
<dbReference type="PANTHER" id="PTHR43512">
    <property type="entry name" value="TRANSLATION FACTOR GUF1-RELATED"/>
    <property type="match status" value="1"/>
</dbReference>
<dbReference type="FunFam" id="3.30.70.240:FF:000007">
    <property type="entry name" value="Translation factor GUF1, mitochondrial"/>
    <property type="match status" value="1"/>
</dbReference>
<dbReference type="Pfam" id="PF03144">
    <property type="entry name" value="GTP_EFTU_D2"/>
    <property type="match status" value="1"/>
</dbReference>
<dbReference type="Gene3D" id="3.30.70.240">
    <property type="match status" value="1"/>
</dbReference>
<keyword evidence="3 12" id="KW-0547">Nucleotide-binding</keyword>
<dbReference type="FunFam" id="3.30.70.2570:FF:000001">
    <property type="entry name" value="Translation factor GUF1, mitochondrial"/>
    <property type="match status" value="1"/>
</dbReference>
<dbReference type="GO" id="GO:0003924">
    <property type="term" value="F:GTPase activity"/>
    <property type="evidence" value="ECO:0007669"/>
    <property type="project" value="UniProtKB-UniRule"/>
</dbReference>
<gene>
    <name evidence="12" type="primary">lepA</name>
    <name evidence="14" type="ORF">D3876_19990</name>
</gene>
<evidence type="ECO:0000256" key="7">
    <source>
        <dbReference type="ARBA" id="ARBA00023136"/>
    </source>
</evidence>
<evidence type="ECO:0000256" key="4">
    <source>
        <dbReference type="ARBA" id="ARBA00022801"/>
    </source>
</evidence>
<dbReference type="Pfam" id="PF14492">
    <property type="entry name" value="EFG_III"/>
    <property type="match status" value="1"/>
</dbReference>
<dbReference type="CDD" id="cd01890">
    <property type="entry name" value="LepA"/>
    <property type="match status" value="1"/>
</dbReference>
<dbReference type="CDD" id="cd03709">
    <property type="entry name" value="lepA_C"/>
    <property type="match status" value="1"/>
</dbReference>
<feature type="domain" description="Tr-type G" evidence="13">
    <location>
        <begin position="5"/>
        <end position="187"/>
    </location>
</feature>
<evidence type="ECO:0000259" key="13">
    <source>
        <dbReference type="PROSITE" id="PS51722"/>
    </source>
</evidence>
<dbReference type="PROSITE" id="PS51722">
    <property type="entry name" value="G_TR_2"/>
    <property type="match status" value="1"/>
</dbReference>
<dbReference type="InterPro" id="IPR000640">
    <property type="entry name" value="EFG_V-like"/>
</dbReference>
<feature type="binding site" evidence="12">
    <location>
        <begin position="134"/>
        <end position="137"/>
    </location>
    <ligand>
        <name>GTP</name>
        <dbReference type="ChEBI" id="CHEBI:37565"/>
    </ligand>
</feature>
<keyword evidence="5 12" id="KW-0648">Protein biosynthesis</keyword>
<dbReference type="EMBL" id="QYUM01000004">
    <property type="protein sequence ID" value="RJF86245.1"/>
    <property type="molecule type" value="Genomic_DNA"/>
</dbReference>
<dbReference type="HAMAP" id="MF_00071">
    <property type="entry name" value="LepA"/>
    <property type="match status" value="1"/>
</dbReference>
<dbReference type="GO" id="GO:0043022">
    <property type="term" value="F:ribosome binding"/>
    <property type="evidence" value="ECO:0007669"/>
    <property type="project" value="UniProtKB-UniRule"/>
</dbReference>
<evidence type="ECO:0000256" key="11">
    <source>
        <dbReference type="ARBA" id="ARBA00066744"/>
    </source>
</evidence>
<evidence type="ECO:0000256" key="10">
    <source>
        <dbReference type="ARBA" id="ARBA00061052"/>
    </source>
</evidence>
<dbReference type="CDD" id="cd03699">
    <property type="entry name" value="EF4_II"/>
    <property type="match status" value="1"/>
</dbReference>
<organism evidence="14 15">
    <name type="scientific">Sphingomonas cavernae</name>
    <dbReference type="NCBI Taxonomy" id="2320861"/>
    <lineage>
        <taxon>Bacteria</taxon>
        <taxon>Pseudomonadati</taxon>
        <taxon>Pseudomonadota</taxon>
        <taxon>Alphaproteobacteria</taxon>
        <taxon>Sphingomonadales</taxon>
        <taxon>Sphingomonadaceae</taxon>
        <taxon>Sphingomonas</taxon>
    </lineage>
</organism>
<dbReference type="OrthoDB" id="9802948at2"/>
<accession>A0A418W8C0</accession>
<dbReference type="RefSeq" id="WP_119765781.1">
    <property type="nucleotide sequence ID" value="NZ_QYUM01000004.1"/>
</dbReference>
<dbReference type="Pfam" id="PF00679">
    <property type="entry name" value="EFG_C"/>
    <property type="match status" value="1"/>
</dbReference>
<dbReference type="GO" id="GO:0003746">
    <property type="term" value="F:translation elongation factor activity"/>
    <property type="evidence" value="ECO:0007669"/>
    <property type="project" value="UniProtKB-UniRule"/>
</dbReference>
<comment type="caution">
    <text evidence="14">The sequence shown here is derived from an EMBL/GenBank/DDBJ whole genome shotgun (WGS) entry which is preliminary data.</text>
</comment>
<dbReference type="SUPFAM" id="SSF54980">
    <property type="entry name" value="EF-G C-terminal domain-like"/>
    <property type="match status" value="2"/>
</dbReference>
<dbReference type="SUPFAM" id="SSF52540">
    <property type="entry name" value="P-loop containing nucleoside triphosphate hydrolases"/>
    <property type="match status" value="1"/>
</dbReference>
<dbReference type="Proteomes" id="UP000286100">
    <property type="component" value="Unassembled WGS sequence"/>
</dbReference>
<dbReference type="FunFam" id="3.40.50.300:FF:000078">
    <property type="entry name" value="Elongation factor 4"/>
    <property type="match status" value="1"/>
</dbReference>
<dbReference type="Gene3D" id="3.30.70.870">
    <property type="entry name" value="Elongation Factor G (Translational Gtpase), domain 3"/>
    <property type="match status" value="1"/>
</dbReference>
<keyword evidence="14" id="KW-0251">Elongation factor</keyword>